<keyword evidence="4 6" id="KW-1133">Transmembrane helix</keyword>
<dbReference type="RefSeq" id="WP_275475824.1">
    <property type="nucleotide sequence ID" value="NZ_CP162940.1"/>
</dbReference>
<proteinExistence type="predicted"/>
<organism evidence="8 9">
    <name type="scientific">Alicyclobacillus fastidiosus</name>
    <dbReference type="NCBI Taxonomy" id="392011"/>
    <lineage>
        <taxon>Bacteria</taxon>
        <taxon>Bacillati</taxon>
        <taxon>Bacillota</taxon>
        <taxon>Bacilli</taxon>
        <taxon>Bacillales</taxon>
        <taxon>Alicyclobacillaceae</taxon>
        <taxon>Alicyclobacillus</taxon>
    </lineage>
</organism>
<evidence type="ECO:0000259" key="7">
    <source>
        <dbReference type="PROSITE" id="PS50850"/>
    </source>
</evidence>
<evidence type="ECO:0000313" key="8">
    <source>
        <dbReference type="EMBL" id="MFB5189004.1"/>
    </source>
</evidence>
<dbReference type="Proteomes" id="UP001579974">
    <property type="component" value="Unassembled WGS sequence"/>
</dbReference>
<dbReference type="CDD" id="cd17316">
    <property type="entry name" value="MFS_SV2_like"/>
    <property type="match status" value="1"/>
</dbReference>
<evidence type="ECO:0000256" key="4">
    <source>
        <dbReference type="ARBA" id="ARBA00022989"/>
    </source>
</evidence>
<feature type="transmembrane region" description="Helical" evidence="6">
    <location>
        <begin position="21"/>
        <end position="44"/>
    </location>
</feature>
<evidence type="ECO:0000256" key="3">
    <source>
        <dbReference type="ARBA" id="ARBA00022692"/>
    </source>
</evidence>
<evidence type="ECO:0000256" key="2">
    <source>
        <dbReference type="ARBA" id="ARBA00022448"/>
    </source>
</evidence>
<feature type="transmembrane region" description="Helical" evidence="6">
    <location>
        <begin position="88"/>
        <end position="105"/>
    </location>
</feature>
<feature type="transmembrane region" description="Helical" evidence="6">
    <location>
        <begin position="265"/>
        <end position="290"/>
    </location>
</feature>
<sequence>MTEPSVIKTLNEASITTAHRSATFVVSLGLFFDLYDIFLAGVLGTVLAQQFHISSTLLPLVIGSSFLGMFLGAIILNRFADIWGRKRAFMFNLLFFSIFTFIGAISPNVTILIICRFLAGFGIGAETPLCDVYLTELLPSASRGKFIAWAYTFGFLAMPIEGFIAQGLVPTHLWGVAGWRWMFIIGSLGAFFAWILQSQLPESPRWLESVGRTQEARRNLRQFVDFPSQKSRTGTTTAAVKSEPQTTPKSPVSLLFSKSYLGRTLMLWVFQVLQAVGYYGFGTLVPIVLAAKGYNIVHSLEFVALTFIGYPVGSLLSLPFVERMERKWLIVWSAIGMALFGILFGIAGSSTLIVIFGFIYTLISNIFSNALHIFQAEIFPTNVRATAAGSAYSLSRLMSGLMPFVLLPVLKQDGATAMFLVVAAAMVLIVIDIGLFGPKTVKRDLETVNSVGDSLGL</sequence>
<feature type="transmembrane region" description="Helical" evidence="6">
    <location>
        <begin position="353"/>
        <end position="374"/>
    </location>
</feature>
<comment type="caution">
    <text evidence="8">The sequence shown here is derived from an EMBL/GenBank/DDBJ whole genome shotgun (WGS) entry which is preliminary data.</text>
</comment>
<evidence type="ECO:0000256" key="1">
    <source>
        <dbReference type="ARBA" id="ARBA00004651"/>
    </source>
</evidence>
<keyword evidence="3 6" id="KW-0812">Transmembrane</keyword>
<dbReference type="Pfam" id="PF00083">
    <property type="entry name" value="Sugar_tr"/>
    <property type="match status" value="1"/>
</dbReference>
<dbReference type="SUPFAM" id="SSF103473">
    <property type="entry name" value="MFS general substrate transporter"/>
    <property type="match status" value="1"/>
</dbReference>
<dbReference type="InterPro" id="IPR005828">
    <property type="entry name" value="MFS_sugar_transport-like"/>
</dbReference>
<dbReference type="PANTHER" id="PTHR23511">
    <property type="entry name" value="SYNAPTIC VESICLE GLYCOPROTEIN 2"/>
    <property type="match status" value="1"/>
</dbReference>
<name>A0ABV5A9Q2_9BACL</name>
<accession>A0ABV5A9Q2</accession>
<keyword evidence="5 6" id="KW-0472">Membrane</keyword>
<dbReference type="PROSITE" id="PS00217">
    <property type="entry name" value="SUGAR_TRANSPORT_2"/>
    <property type="match status" value="1"/>
</dbReference>
<dbReference type="InterPro" id="IPR020846">
    <property type="entry name" value="MFS_dom"/>
</dbReference>
<feature type="transmembrane region" description="Helical" evidence="6">
    <location>
        <begin position="328"/>
        <end position="347"/>
    </location>
</feature>
<feature type="transmembrane region" description="Helical" evidence="6">
    <location>
        <begin position="56"/>
        <end position="76"/>
    </location>
</feature>
<evidence type="ECO:0000256" key="6">
    <source>
        <dbReference type="SAM" id="Phobius"/>
    </source>
</evidence>
<dbReference type="PROSITE" id="PS50850">
    <property type="entry name" value="MFS"/>
    <property type="match status" value="1"/>
</dbReference>
<evidence type="ECO:0000313" key="9">
    <source>
        <dbReference type="Proteomes" id="UP001579974"/>
    </source>
</evidence>
<gene>
    <name evidence="8" type="ORF">KKP3000_001443</name>
</gene>
<dbReference type="InterPro" id="IPR005829">
    <property type="entry name" value="Sugar_transporter_CS"/>
</dbReference>
<reference evidence="8 9" key="1">
    <citation type="journal article" date="2024" name="Int. J. Mol. Sci.">
        <title>Exploration of Alicyclobacillus spp. Genome in Search of Antibiotic Resistance.</title>
        <authorList>
            <person name="Bucka-Kolendo J."/>
            <person name="Kiousi D.E."/>
            <person name="Dekowska A."/>
            <person name="Mikolajczuk-Szczyrba A."/>
            <person name="Karadedos D.M."/>
            <person name="Michael P."/>
            <person name="Galanis A."/>
            <person name="Sokolowska B."/>
        </authorList>
    </citation>
    <scope>NUCLEOTIDE SEQUENCE [LARGE SCALE GENOMIC DNA]</scope>
    <source>
        <strain evidence="8 9">KKP 3000</strain>
    </source>
</reference>
<keyword evidence="2" id="KW-0813">Transport</keyword>
<feature type="transmembrane region" description="Helical" evidence="6">
    <location>
        <begin position="416"/>
        <end position="436"/>
    </location>
</feature>
<feature type="transmembrane region" description="Helical" evidence="6">
    <location>
        <begin position="302"/>
        <end position="321"/>
    </location>
</feature>
<feature type="transmembrane region" description="Helical" evidence="6">
    <location>
        <begin position="177"/>
        <end position="196"/>
    </location>
</feature>
<feature type="domain" description="Major facilitator superfamily (MFS) profile" evidence="7">
    <location>
        <begin position="22"/>
        <end position="441"/>
    </location>
</feature>
<feature type="transmembrane region" description="Helical" evidence="6">
    <location>
        <begin position="146"/>
        <end position="165"/>
    </location>
</feature>
<comment type="subcellular location">
    <subcellularLocation>
        <location evidence="1">Cell membrane</location>
        <topology evidence="1">Multi-pass membrane protein</topology>
    </subcellularLocation>
</comment>
<dbReference type="Gene3D" id="1.20.1250.20">
    <property type="entry name" value="MFS general substrate transporter like domains"/>
    <property type="match status" value="1"/>
</dbReference>
<protein>
    <submittedName>
        <fullName evidence="8">MFS transporter</fullName>
    </submittedName>
</protein>
<dbReference type="EMBL" id="JBDXSU010000001">
    <property type="protein sequence ID" value="MFB5189004.1"/>
    <property type="molecule type" value="Genomic_DNA"/>
</dbReference>
<evidence type="ECO:0000256" key="5">
    <source>
        <dbReference type="ARBA" id="ARBA00023136"/>
    </source>
</evidence>
<keyword evidence="9" id="KW-1185">Reference proteome</keyword>
<dbReference type="InterPro" id="IPR036259">
    <property type="entry name" value="MFS_trans_sf"/>
</dbReference>